<name>A0A1J7J0H5_9PEZI</name>
<evidence type="ECO:0000313" key="2">
    <source>
        <dbReference type="EMBL" id="OIW26825.1"/>
    </source>
</evidence>
<protein>
    <submittedName>
        <fullName evidence="2">Uncharacterized protein</fullName>
    </submittedName>
</protein>
<sequence length="119" mass="12901">MNGHPYGYGYGYYPHHPVLPPGLVFLPPNSNVHGTINIDDNRFWPYGWPNPTVPRPNPRPRPDPQPAPCPGHNMHCHGTCGQCGHVGCGGEDASDPSSNEAVRVFRSALTSNSDVAVHL</sequence>
<dbReference type="AlphaFoldDB" id="A0A1J7J0H5"/>
<feature type="compositionally biased region" description="Pro residues" evidence="1">
    <location>
        <begin position="51"/>
        <end position="69"/>
    </location>
</feature>
<proteinExistence type="predicted"/>
<accession>A0A1J7J0H5</accession>
<gene>
    <name evidence="2" type="ORF">CONLIGDRAFT_635079</name>
</gene>
<dbReference type="EMBL" id="KV875100">
    <property type="protein sequence ID" value="OIW26825.1"/>
    <property type="molecule type" value="Genomic_DNA"/>
</dbReference>
<organism evidence="2 3">
    <name type="scientific">Coniochaeta ligniaria NRRL 30616</name>
    <dbReference type="NCBI Taxonomy" id="1408157"/>
    <lineage>
        <taxon>Eukaryota</taxon>
        <taxon>Fungi</taxon>
        <taxon>Dikarya</taxon>
        <taxon>Ascomycota</taxon>
        <taxon>Pezizomycotina</taxon>
        <taxon>Sordariomycetes</taxon>
        <taxon>Sordariomycetidae</taxon>
        <taxon>Coniochaetales</taxon>
        <taxon>Coniochaetaceae</taxon>
        <taxon>Coniochaeta</taxon>
    </lineage>
</organism>
<dbReference type="Proteomes" id="UP000182658">
    <property type="component" value="Unassembled WGS sequence"/>
</dbReference>
<reference evidence="2 3" key="1">
    <citation type="submission" date="2016-10" db="EMBL/GenBank/DDBJ databases">
        <title>Draft genome sequence of Coniochaeta ligniaria NRRL30616, a lignocellulolytic fungus for bioabatement of inhibitors in plant biomass hydrolysates.</title>
        <authorList>
            <consortium name="DOE Joint Genome Institute"/>
            <person name="Jimenez D.J."/>
            <person name="Hector R.E."/>
            <person name="Riley R."/>
            <person name="Sun H."/>
            <person name="Grigoriev I.V."/>
            <person name="Van Elsas J.D."/>
            <person name="Nichols N.N."/>
        </authorList>
    </citation>
    <scope>NUCLEOTIDE SEQUENCE [LARGE SCALE GENOMIC DNA]</scope>
    <source>
        <strain evidence="2 3">NRRL 30616</strain>
    </source>
</reference>
<evidence type="ECO:0000256" key="1">
    <source>
        <dbReference type="SAM" id="MobiDB-lite"/>
    </source>
</evidence>
<keyword evidence="3" id="KW-1185">Reference proteome</keyword>
<evidence type="ECO:0000313" key="3">
    <source>
        <dbReference type="Proteomes" id="UP000182658"/>
    </source>
</evidence>
<dbReference type="InParanoid" id="A0A1J7J0H5"/>
<feature type="region of interest" description="Disordered" evidence="1">
    <location>
        <begin position="49"/>
        <end position="69"/>
    </location>
</feature>